<protein>
    <submittedName>
        <fullName evidence="1">Uncharacterized protein</fullName>
    </submittedName>
</protein>
<evidence type="ECO:0000313" key="1">
    <source>
        <dbReference type="EMBL" id="CAJ1403340.1"/>
    </source>
</evidence>
<proteinExistence type="predicted"/>
<dbReference type="AlphaFoldDB" id="A0AA36N8W7"/>
<dbReference type="Proteomes" id="UP001178507">
    <property type="component" value="Unassembled WGS sequence"/>
</dbReference>
<organism evidence="1 2">
    <name type="scientific">Effrenium voratum</name>
    <dbReference type="NCBI Taxonomy" id="2562239"/>
    <lineage>
        <taxon>Eukaryota</taxon>
        <taxon>Sar</taxon>
        <taxon>Alveolata</taxon>
        <taxon>Dinophyceae</taxon>
        <taxon>Suessiales</taxon>
        <taxon>Symbiodiniaceae</taxon>
        <taxon>Effrenium</taxon>
    </lineage>
</organism>
<dbReference type="EMBL" id="CAUJNA010003492">
    <property type="protein sequence ID" value="CAJ1403340.1"/>
    <property type="molecule type" value="Genomic_DNA"/>
</dbReference>
<reference evidence="1" key="1">
    <citation type="submission" date="2023-08" db="EMBL/GenBank/DDBJ databases">
        <authorList>
            <person name="Chen Y."/>
            <person name="Shah S."/>
            <person name="Dougan E. K."/>
            <person name="Thang M."/>
            <person name="Chan C."/>
        </authorList>
    </citation>
    <scope>NUCLEOTIDE SEQUENCE</scope>
</reference>
<gene>
    <name evidence="1" type="ORF">EVOR1521_LOCUS26031</name>
</gene>
<keyword evidence="2" id="KW-1185">Reference proteome</keyword>
<sequence>MGFAPAPPPPVDIENLTAAAFEEKVVKSVNRSEAAYGAIVLFHLDGEALPDFRQAKSRIEEGLRSGDVLFFRPIRFFLVDCSEEAELCRRYTSSFPCILSFREERMKPFNRPIHSEPLALWITRMARPSFFVLDTYEQWAAAQARPFANFLLIVAEEDQYSLEVWQELALENMEFHNYYVAVDDTGVWSALPGPRPSVHLTAHQDLQLDAPHFIWRGDKAMLRSWLAISALPVLLELTLAAFRDLPIGLPLVALCHSHNASALAAFRRRAQAMRVSLLFAFASLDIDSREGQLLARRGELSD</sequence>
<evidence type="ECO:0000313" key="2">
    <source>
        <dbReference type="Proteomes" id="UP001178507"/>
    </source>
</evidence>
<accession>A0AA36N8W7</accession>
<comment type="caution">
    <text evidence="1">The sequence shown here is derived from an EMBL/GenBank/DDBJ whole genome shotgun (WGS) entry which is preliminary data.</text>
</comment>
<name>A0AA36N8W7_9DINO</name>